<dbReference type="Proteomes" id="UP001152798">
    <property type="component" value="Chromosome 4"/>
</dbReference>
<dbReference type="OrthoDB" id="6621284at2759"/>
<gene>
    <name evidence="1" type="ORF">NEZAVI_LOCUS7854</name>
</gene>
<protein>
    <submittedName>
        <fullName evidence="1">Uncharacterized protein</fullName>
    </submittedName>
</protein>
<evidence type="ECO:0000313" key="1">
    <source>
        <dbReference type="EMBL" id="CAH1398141.1"/>
    </source>
</evidence>
<organism evidence="1 2">
    <name type="scientific">Nezara viridula</name>
    <name type="common">Southern green stink bug</name>
    <name type="synonym">Cimex viridulus</name>
    <dbReference type="NCBI Taxonomy" id="85310"/>
    <lineage>
        <taxon>Eukaryota</taxon>
        <taxon>Metazoa</taxon>
        <taxon>Ecdysozoa</taxon>
        <taxon>Arthropoda</taxon>
        <taxon>Hexapoda</taxon>
        <taxon>Insecta</taxon>
        <taxon>Pterygota</taxon>
        <taxon>Neoptera</taxon>
        <taxon>Paraneoptera</taxon>
        <taxon>Hemiptera</taxon>
        <taxon>Heteroptera</taxon>
        <taxon>Panheteroptera</taxon>
        <taxon>Pentatomomorpha</taxon>
        <taxon>Pentatomoidea</taxon>
        <taxon>Pentatomidae</taxon>
        <taxon>Pentatominae</taxon>
        <taxon>Nezara</taxon>
    </lineage>
</organism>
<keyword evidence="2" id="KW-1185">Reference proteome</keyword>
<reference evidence="1" key="1">
    <citation type="submission" date="2022-01" db="EMBL/GenBank/DDBJ databases">
        <authorList>
            <person name="King R."/>
        </authorList>
    </citation>
    <scope>NUCLEOTIDE SEQUENCE</scope>
</reference>
<sequence>MLAQYESELDSAADVLERDIDTASAYSGAISDTATKLFRTQGRDSRSPWFDEEYKRGTRLKNEAFKAKVQPISIMKVFLVTLLVVGLAAAAPCPKCIVKNLKAQLQQDVEDIETHTKQLIQDLSTHFKEDIAAFVNNPLTGSAALVKDLSKDARNVVLTTISDVNKVNEHIRTAINELKQFDAGPLKETLSNLIQNLVGASREARSNVYQLLKLTPSYVLDDVMALLSDPSGAPQVIKEHWYQHFNQFPVLYALNVLF</sequence>
<dbReference type="EMBL" id="OV725080">
    <property type="protein sequence ID" value="CAH1398141.1"/>
    <property type="molecule type" value="Genomic_DNA"/>
</dbReference>
<accession>A0A9P0MPH9</accession>
<name>A0A9P0MPH9_NEZVI</name>
<proteinExistence type="predicted"/>
<evidence type="ECO:0000313" key="2">
    <source>
        <dbReference type="Proteomes" id="UP001152798"/>
    </source>
</evidence>
<dbReference type="AlphaFoldDB" id="A0A9P0MPH9"/>